<evidence type="ECO:0000313" key="1">
    <source>
        <dbReference type="EMBL" id="EFA86432.1"/>
    </source>
</evidence>
<comment type="caution">
    <text evidence="1">The sequence shown here is derived from an EMBL/GenBank/DDBJ whole genome shotgun (WGS) entry which is preliminary data.</text>
</comment>
<name>D3AVV9_HETP5</name>
<dbReference type="InParanoid" id="D3AVV9"/>
<evidence type="ECO:0000313" key="2">
    <source>
        <dbReference type="Proteomes" id="UP000001396"/>
    </source>
</evidence>
<reference evidence="1 2" key="1">
    <citation type="journal article" date="2011" name="Genome Res.">
        <title>Phylogeny-wide analysis of social amoeba genomes highlights ancient origins for complex intercellular communication.</title>
        <authorList>
            <person name="Heidel A.J."/>
            <person name="Lawal H.M."/>
            <person name="Felder M."/>
            <person name="Schilde C."/>
            <person name="Helps N.R."/>
            <person name="Tunggal B."/>
            <person name="Rivero F."/>
            <person name="John U."/>
            <person name="Schleicher M."/>
            <person name="Eichinger L."/>
            <person name="Platzer M."/>
            <person name="Noegel A.A."/>
            <person name="Schaap P."/>
            <person name="Gloeckner G."/>
        </authorList>
    </citation>
    <scope>NUCLEOTIDE SEQUENCE [LARGE SCALE GENOMIC DNA]</scope>
    <source>
        <strain evidence="2">ATCC 26659 / Pp 5 / PN500</strain>
    </source>
</reference>
<accession>D3AVV9</accession>
<dbReference type="EMBL" id="ADBJ01000002">
    <property type="protein sequence ID" value="EFA86432.1"/>
    <property type="molecule type" value="Genomic_DNA"/>
</dbReference>
<sequence>MSWFKVTQAVYYTEVYIQTLIIYSGFIRDSIFYCDKWGLPPQLVKGSDVDEIISYKESLHLRIRGMISIDLLLYPFYHGWMPQEDDVFFFKIPSTKKAIYNIDPTVVGTSDPNTVKSESPILADNLNMTQTNQEVH</sequence>
<dbReference type="AlphaFoldDB" id="D3AVV9"/>
<dbReference type="GeneID" id="31355758"/>
<gene>
    <name evidence="1" type="ORF">PPL_00224</name>
</gene>
<protein>
    <submittedName>
        <fullName evidence="1">Uncharacterized protein</fullName>
    </submittedName>
</protein>
<keyword evidence="2" id="KW-1185">Reference proteome</keyword>
<dbReference type="Proteomes" id="UP000001396">
    <property type="component" value="Unassembled WGS sequence"/>
</dbReference>
<proteinExistence type="predicted"/>
<organism evidence="1 2">
    <name type="scientific">Heterostelium pallidum (strain ATCC 26659 / Pp 5 / PN500)</name>
    <name type="common">Cellular slime mold</name>
    <name type="synonym">Polysphondylium pallidum</name>
    <dbReference type="NCBI Taxonomy" id="670386"/>
    <lineage>
        <taxon>Eukaryota</taxon>
        <taxon>Amoebozoa</taxon>
        <taxon>Evosea</taxon>
        <taxon>Eumycetozoa</taxon>
        <taxon>Dictyostelia</taxon>
        <taxon>Acytosteliales</taxon>
        <taxon>Acytosteliaceae</taxon>
        <taxon>Heterostelium</taxon>
    </lineage>
</organism>
<dbReference type="RefSeq" id="XP_020438537.1">
    <property type="nucleotide sequence ID" value="XM_020571263.1"/>
</dbReference>